<dbReference type="Pfam" id="PF02838">
    <property type="entry name" value="Glyco_hydro_20b"/>
    <property type="match status" value="1"/>
</dbReference>
<dbReference type="Gene3D" id="3.20.20.80">
    <property type="entry name" value="Glycosidases"/>
    <property type="match status" value="1"/>
</dbReference>
<evidence type="ECO:0000256" key="2">
    <source>
        <dbReference type="ARBA" id="ARBA00006285"/>
    </source>
</evidence>
<feature type="domain" description="Beta-hexosaminidase bacterial type N-terminal" evidence="7">
    <location>
        <begin position="6"/>
        <end position="122"/>
    </location>
</feature>
<evidence type="ECO:0000256" key="1">
    <source>
        <dbReference type="ARBA" id="ARBA00001231"/>
    </source>
</evidence>
<keyword evidence="9" id="KW-1185">Reference proteome</keyword>
<dbReference type="PANTHER" id="PTHR22600:SF57">
    <property type="entry name" value="BETA-N-ACETYLHEXOSAMINIDASE"/>
    <property type="match status" value="1"/>
</dbReference>
<evidence type="ECO:0000313" key="8">
    <source>
        <dbReference type="EMBL" id="BEG99495.1"/>
    </source>
</evidence>
<dbReference type="InterPro" id="IPR015883">
    <property type="entry name" value="Glyco_hydro_20_cat"/>
</dbReference>
<evidence type="ECO:0000313" key="9">
    <source>
        <dbReference type="Proteomes" id="UP001496674"/>
    </source>
</evidence>
<evidence type="ECO:0000256" key="4">
    <source>
        <dbReference type="ARBA" id="ARBA00022801"/>
    </source>
</evidence>
<organism evidence="8 9">
    <name type="scientific">Bacteroides sedimenti</name>
    <dbReference type="NCBI Taxonomy" id="2136147"/>
    <lineage>
        <taxon>Bacteria</taxon>
        <taxon>Pseudomonadati</taxon>
        <taxon>Bacteroidota</taxon>
        <taxon>Bacteroidia</taxon>
        <taxon>Bacteroidales</taxon>
        <taxon>Bacteroidaceae</taxon>
        <taxon>Bacteroides</taxon>
    </lineage>
</organism>
<dbReference type="InterPro" id="IPR029018">
    <property type="entry name" value="Hex-like_dom2"/>
</dbReference>
<proteinExistence type="inferred from homology"/>
<evidence type="ECO:0000256" key="3">
    <source>
        <dbReference type="ARBA" id="ARBA00012663"/>
    </source>
</evidence>
<dbReference type="RefSeq" id="WP_353334445.1">
    <property type="nucleotide sequence ID" value="NZ_AP028055.1"/>
</dbReference>
<dbReference type="InterPro" id="IPR025705">
    <property type="entry name" value="Beta_hexosaminidase_sua/sub"/>
</dbReference>
<accession>A0ABN6Z4L2</accession>
<dbReference type="EMBL" id="AP028055">
    <property type="protein sequence ID" value="BEG99495.1"/>
    <property type="molecule type" value="Genomic_DNA"/>
</dbReference>
<reference evidence="8 9" key="1">
    <citation type="submission" date="2023-04" db="EMBL/GenBank/DDBJ databases">
        <title>Draft genome sequence of acteroides sedimenti strain YN3PY1.</title>
        <authorList>
            <person name="Yoshida N."/>
        </authorList>
    </citation>
    <scope>NUCLEOTIDE SEQUENCE [LARGE SCALE GENOMIC DNA]</scope>
    <source>
        <strain evidence="8 9">YN3PY1</strain>
    </source>
</reference>
<keyword evidence="4" id="KW-0378">Hydrolase</keyword>
<dbReference type="SUPFAM" id="SSF51445">
    <property type="entry name" value="(Trans)glycosidases"/>
    <property type="match status" value="1"/>
</dbReference>
<dbReference type="SUPFAM" id="SSF55545">
    <property type="entry name" value="beta-N-acetylhexosaminidase-like domain"/>
    <property type="match status" value="1"/>
</dbReference>
<dbReference type="EC" id="3.2.1.52" evidence="3"/>
<dbReference type="Gene3D" id="3.30.379.10">
    <property type="entry name" value="Chitobiase/beta-hexosaminidase domain 2-like"/>
    <property type="match status" value="1"/>
</dbReference>
<gene>
    <name evidence="8" type="ORF">BSYN_17600</name>
</gene>
<dbReference type="Proteomes" id="UP001496674">
    <property type="component" value="Chromosome"/>
</dbReference>
<name>A0ABN6Z4L2_9BACE</name>
<dbReference type="InterPro" id="IPR017853">
    <property type="entry name" value="GH"/>
</dbReference>
<protein>
    <recommendedName>
        <fullName evidence="3">beta-N-acetylhexosaminidase</fullName>
        <ecNumber evidence="3">3.2.1.52</ecNumber>
    </recommendedName>
</protein>
<dbReference type="PANTHER" id="PTHR22600">
    <property type="entry name" value="BETA-HEXOSAMINIDASE"/>
    <property type="match status" value="1"/>
</dbReference>
<dbReference type="PRINTS" id="PR00738">
    <property type="entry name" value="GLHYDRLASE20"/>
</dbReference>
<comment type="catalytic activity">
    <reaction evidence="1">
        <text>Hydrolysis of terminal non-reducing N-acetyl-D-hexosamine residues in N-acetyl-beta-D-hexosaminides.</text>
        <dbReference type="EC" id="3.2.1.52"/>
    </reaction>
</comment>
<feature type="domain" description="Glycoside hydrolase family 20 catalytic" evidence="6">
    <location>
        <begin position="125"/>
        <end position="227"/>
    </location>
</feature>
<sequence length="649" mass="74689">MAGITHLLPKPQQIHSNGQQFVIGNISLSSPVLTTEWTDFIREAGGKITSDAKQKIEVRLTDTLAGVSLNKDEAYHLDVTNKKITVEALSPKGVYWAIQTLRQLKQTDRKKTFLEGCVITDWPAFRIRGFLQDVGRSYISLPELKKEIAALSRYKINVFHWHLTENQSWRLESKVYPELNDSANTTRMPGKYYTLKEAKELVEFCKQHNVLLIPEIDMPGHSAAFIRTFKCDMQSAEGMAILKRLVDEVCATFDVPWLHIGTDEVQFTNKNFVPEMVAFVRSKGKKVISWNPGWKYQPGEIDMTQLWSYRGKAQKGIPAIDCRFHYLNHFDTFGDLVALYNSRIYNQPQGSEDIAGSILAFWHDRLVTPEQNMILENNFYPNMLAFAERSWIGGGSEYFDGNGVILPKEDTKEFKEFADFERRMIWHKEHNFKGYPFAYVKQTNVKWNITDAFPNEGDLGKVFPPEKELKAEYLYEGKSYGVRQATGAGIYLRHVWGTFVPAFYKDPQENHTAYAWTWVWSPKAQDTGLWVEFQNYSRSEMDLAPLPGKWDYKDSRIWLNDSEILPPVWTATHREKSNEIALGNENCVARSPLMVHLNKGWNKVFMKLPVGKFSLPEVRLVKWQFTAVFVTPDGSRAVDGLIYSPDKTK</sequence>
<dbReference type="Pfam" id="PF00728">
    <property type="entry name" value="Glyco_hydro_20"/>
    <property type="match status" value="1"/>
</dbReference>
<evidence type="ECO:0000259" key="6">
    <source>
        <dbReference type="Pfam" id="PF00728"/>
    </source>
</evidence>
<comment type="similarity">
    <text evidence="2">Belongs to the glycosyl hydrolase 20 family.</text>
</comment>
<dbReference type="InterPro" id="IPR015882">
    <property type="entry name" value="HEX_bac_N"/>
</dbReference>
<keyword evidence="5" id="KW-0326">Glycosidase</keyword>
<evidence type="ECO:0000256" key="5">
    <source>
        <dbReference type="ARBA" id="ARBA00023295"/>
    </source>
</evidence>
<evidence type="ECO:0000259" key="7">
    <source>
        <dbReference type="Pfam" id="PF02838"/>
    </source>
</evidence>